<dbReference type="GO" id="GO:0042910">
    <property type="term" value="F:xenobiotic transmembrane transporter activity"/>
    <property type="evidence" value="ECO:0007669"/>
    <property type="project" value="InterPro"/>
</dbReference>
<feature type="region of interest" description="Disordered" evidence="7">
    <location>
        <begin position="1"/>
        <end position="21"/>
    </location>
</feature>
<comment type="caution">
    <text evidence="8">The sequence shown here is derived from an EMBL/GenBank/DDBJ whole genome shotgun (WGS) entry which is preliminary data.</text>
</comment>
<dbReference type="AlphaFoldDB" id="A0AAE1MX72"/>
<dbReference type="CDD" id="cd13132">
    <property type="entry name" value="MATE_eukaryotic"/>
    <property type="match status" value="1"/>
</dbReference>
<dbReference type="GO" id="GO:1990961">
    <property type="term" value="P:xenobiotic detoxification by transmembrane export across the plasma membrane"/>
    <property type="evidence" value="ECO:0007669"/>
    <property type="project" value="InterPro"/>
</dbReference>
<name>A0AAE1MX72_9FABA</name>
<evidence type="ECO:0000256" key="5">
    <source>
        <dbReference type="ARBA" id="ARBA00023136"/>
    </source>
</evidence>
<evidence type="ECO:0000256" key="7">
    <source>
        <dbReference type="SAM" id="MobiDB-lite"/>
    </source>
</evidence>
<feature type="transmembrane region" description="Helical" evidence="6">
    <location>
        <begin position="423"/>
        <end position="441"/>
    </location>
</feature>
<accession>A0AAE1MX72</accession>
<organism evidence="8 9">
    <name type="scientific">Acacia crassicarpa</name>
    <name type="common">northern wattle</name>
    <dbReference type="NCBI Taxonomy" id="499986"/>
    <lineage>
        <taxon>Eukaryota</taxon>
        <taxon>Viridiplantae</taxon>
        <taxon>Streptophyta</taxon>
        <taxon>Embryophyta</taxon>
        <taxon>Tracheophyta</taxon>
        <taxon>Spermatophyta</taxon>
        <taxon>Magnoliopsida</taxon>
        <taxon>eudicotyledons</taxon>
        <taxon>Gunneridae</taxon>
        <taxon>Pentapetalae</taxon>
        <taxon>rosids</taxon>
        <taxon>fabids</taxon>
        <taxon>Fabales</taxon>
        <taxon>Fabaceae</taxon>
        <taxon>Caesalpinioideae</taxon>
        <taxon>mimosoid clade</taxon>
        <taxon>Acacieae</taxon>
        <taxon>Acacia</taxon>
    </lineage>
</organism>
<evidence type="ECO:0000256" key="6">
    <source>
        <dbReference type="RuleBase" id="RU004914"/>
    </source>
</evidence>
<sequence length="536" mass="58887">MTIPKNPKTKEKPQDSQHNMSSSLHQSQPLLLIHGDEAWITSYSSAQVEEFLKEHGDKEKLVTWRLWIRLVGWETRLILKLSWPSVTCALFTYMLTFVTLIFVGHLGDSQLAAASLACLGLQSLAFGVMMGMSAAVQTLCGQAFGAKKYAAMGIICQRSIILQLGAAIPLTFLYAYCGPLLRFIGKHESNEIAELGQVFGRGLVPQLYAYALVFPMQRFLMAQNIVNFLAYVAVGVFLFHVLLTWLVVSVLGCGLLGAALSLSLSLWVLVLIIGLYIILSPSCKKTWTGFSLKVFQMKGFWPYVKLTASSTVMMCLEACYCLVVYLESEMLPNPTIVLDSLAICINYLNWSNNFSSGMLVASSVRVSNELGAGNPRVAKFSIGVFNGIGFLISLVFSVMILIFRVGLVKLYTTDSEVFEVTHSLFPLVAISFLITGNHYILFGQAIGSGRQSVVGWVNLVSYYVIGLTIACLLGFKTSLGVAGLYWGLIIGTVLQTATVGIVIIRTNWDSEVDKAADRLKKSADDDILNDLVDDNY</sequence>
<dbReference type="InterPro" id="IPR045069">
    <property type="entry name" value="MATE_euk"/>
</dbReference>
<feature type="transmembrane region" description="Helical" evidence="6">
    <location>
        <begin position="481"/>
        <end position="504"/>
    </location>
</feature>
<gene>
    <name evidence="8" type="ORF">QN277_016684</name>
</gene>
<evidence type="ECO:0000256" key="1">
    <source>
        <dbReference type="ARBA" id="ARBA00004141"/>
    </source>
</evidence>
<feature type="transmembrane region" description="Helical" evidence="6">
    <location>
        <begin position="254"/>
        <end position="279"/>
    </location>
</feature>
<keyword evidence="5 6" id="KW-0472">Membrane</keyword>
<evidence type="ECO:0000256" key="4">
    <source>
        <dbReference type="ARBA" id="ARBA00022989"/>
    </source>
</evidence>
<dbReference type="GO" id="GO:0016020">
    <property type="term" value="C:membrane"/>
    <property type="evidence" value="ECO:0007669"/>
    <property type="project" value="UniProtKB-SubCell"/>
</dbReference>
<keyword evidence="9" id="KW-1185">Reference proteome</keyword>
<feature type="transmembrane region" description="Helical" evidence="6">
    <location>
        <begin position="196"/>
        <end position="216"/>
    </location>
</feature>
<feature type="transmembrane region" description="Helical" evidence="6">
    <location>
        <begin position="384"/>
        <end position="403"/>
    </location>
</feature>
<evidence type="ECO:0000313" key="8">
    <source>
        <dbReference type="EMBL" id="KAK4278907.1"/>
    </source>
</evidence>
<keyword evidence="4 6" id="KW-1133">Transmembrane helix</keyword>
<evidence type="ECO:0000256" key="3">
    <source>
        <dbReference type="ARBA" id="ARBA00022692"/>
    </source>
</evidence>
<feature type="transmembrane region" description="Helical" evidence="6">
    <location>
        <begin position="453"/>
        <end position="475"/>
    </location>
</feature>
<dbReference type="EMBL" id="JAWXYG010000003">
    <property type="protein sequence ID" value="KAK4278907.1"/>
    <property type="molecule type" value="Genomic_DNA"/>
</dbReference>
<dbReference type="Proteomes" id="UP001293593">
    <property type="component" value="Unassembled WGS sequence"/>
</dbReference>
<feature type="transmembrane region" description="Helical" evidence="6">
    <location>
        <begin position="112"/>
        <end position="139"/>
    </location>
</feature>
<comment type="subcellular location">
    <subcellularLocation>
        <location evidence="1">Membrane</location>
        <topology evidence="1">Multi-pass membrane protein</topology>
    </subcellularLocation>
</comment>
<feature type="transmembrane region" description="Helical" evidence="6">
    <location>
        <begin position="228"/>
        <end position="248"/>
    </location>
</feature>
<dbReference type="PANTHER" id="PTHR11206">
    <property type="entry name" value="MULTIDRUG RESISTANCE PROTEIN"/>
    <property type="match status" value="1"/>
</dbReference>
<dbReference type="Pfam" id="PF01554">
    <property type="entry name" value="MatE"/>
    <property type="match status" value="2"/>
</dbReference>
<feature type="transmembrane region" description="Helical" evidence="6">
    <location>
        <begin position="160"/>
        <end position="184"/>
    </location>
</feature>
<proteinExistence type="inferred from homology"/>
<protein>
    <recommendedName>
        <fullName evidence="6">Protein DETOXIFICATION</fullName>
    </recommendedName>
    <alternativeName>
        <fullName evidence="6">Multidrug and toxic compound extrusion protein</fullName>
    </alternativeName>
</protein>
<evidence type="ECO:0000313" key="9">
    <source>
        <dbReference type="Proteomes" id="UP001293593"/>
    </source>
</evidence>
<evidence type="ECO:0000256" key="2">
    <source>
        <dbReference type="ARBA" id="ARBA00010199"/>
    </source>
</evidence>
<dbReference type="NCBIfam" id="TIGR00797">
    <property type="entry name" value="matE"/>
    <property type="match status" value="1"/>
</dbReference>
<keyword evidence="3 6" id="KW-0812">Transmembrane</keyword>
<dbReference type="GO" id="GO:0015297">
    <property type="term" value="F:antiporter activity"/>
    <property type="evidence" value="ECO:0007669"/>
    <property type="project" value="InterPro"/>
</dbReference>
<reference evidence="8" key="1">
    <citation type="submission" date="2023-10" db="EMBL/GenBank/DDBJ databases">
        <title>Chromosome-level genome of the transformable northern wattle, Acacia crassicarpa.</title>
        <authorList>
            <person name="Massaro I."/>
            <person name="Sinha N.R."/>
            <person name="Poethig S."/>
            <person name="Leichty A.R."/>
        </authorList>
    </citation>
    <scope>NUCLEOTIDE SEQUENCE</scope>
    <source>
        <strain evidence="8">Acra3RX</strain>
        <tissue evidence="8">Leaf</tissue>
    </source>
</reference>
<feature type="transmembrane region" description="Helical" evidence="6">
    <location>
        <begin position="86"/>
        <end position="106"/>
    </location>
</feature>
<comment type="similarity">
    <text evidence="2 6">Belongs to the multi antimicrobial extrusion (MATE) (TC 2.A.66.1) family.</text>
</comment>
<dbReference type="InterPro" id="IPR002528">
    <property type="entry name" value="MATE_fam"/>
</dbReference>